<dbReference type="RefSeq" id="WP_149848669.1">
    <property type="nucleotide sequence ID" value="NZ_VUOB01000010.1"/>
</dbReference>
<dbReference type="OrthoDB" id="4266042at2"/>
<evidence type="ECO:0000313" key="3">
    <source>
        <dbReference type="Proteomes" id="UP000323454"/>
    </source>
</evidence>
<organism evidence="2 3">
    <name type="scientific">Solihabitans fulvus</name>
    <dbReference type="NCBI Taxonomy" id="1892852"/>
    <lineage>
        <taxon>Bacteria</taxon>
        <taxon>Bacillati</taxon>
        <taxon>Actinomycetota</taxon>
        <taxon>Actinomycetes</taxon>
        <taxon>Pseudonocardiales</taxon>
        <taxon>Pseudonocardiaceae</taxon>
        <taxon>Solihabitans</taxon>
    </lineage>
</organism>
<dbReference type="Gene3D" id="1.10.10.10">
    <property type="entry name" value="Winged helix-like DNA-binding domain superfamily/Winged helix DNA-binding domain"/>
    <property type="match status" value="1"/>
</dbReference>
<dbReference type="EMBL" id="VUOB01000010">
    <property type="protein sequence ID" value="KAA2264872.1"/>
    <property type="molecule type" value="Genomic_DNA"/>
</dbReference>
<name>A0A5B2XPS6_9PSEU</name>
<dbReference type="Proteomes" id="UP000323454">
    <property type="component" value="Unassembled WGS sequence"/>
</dbReference>
<sequence length="215" mass="23679">MNIADQVVVIHGEQELYARTSHLFAAAHEEVSCAANSLYSWAVARGRVRADGGYPSSMRIRKLYRPGMLLEPASVRHVQMVAARGAQVRISFTELNETVLIDREIAILAGDASHGPRSFTVMRLPEVVQGVSSLFEAAWLASGELDTYDRELAELRPLAPRIVEALSSGCTDETAARGLGLSLRTYRRRVAELMDTLGAESRFQAGVRARELRLI</sequence>
<accession>A0A5B2XPS6</accession>
<reference evidence="2 3" key="1">
    <citation type="submission" date="2019-09" db="EMBL/GenBank/DDBJ databases">
        <title>Goodfellowia gen. nov., a new genus of the Pseudonocardineae related to Actinoalloteichus, containing Goodfellowia coeruleoviolacea gen. nov., comb. nov. gen. nov., comb. nov.</title>
        <authorList>
            <person name="Labeda D."/>
        </authorList>
    </citation>
    <scope>NUCLEOTIDE SEQUENCE [LARGE SCALE GENOMIC DNA]</scope>
    <source>
        <strain evidence="2 3">AN110305</strain>
    </source>
</reference>
<comment type="caution">
    <text evidence="2">The sequence shown here is derived from an EMBL/GenBank/DDBJ whole genome shotgun (WGS) entry which is preliminary data.</text>
</comment>
<evidence type="ECO:0000313" key="2">
    <source>
        <dbReference type="EMBL" id="KAA2264872.1"/>
    </source>
</evidence>
<dbReference type="GO" id="GO:0006355">
    <property type="term" value="P:regulation of DNA-templated transcription"/>
    <property type="evidence" value="ECO:0007669"/>
    <property type="project" value="InterPro"/>
</dbReference>
<dbReference type="SUPFAM" id="SSF46894">
    <property type="entry name" value="C-terminal effector domain of the bipartite response regulators"/>
    <property type="match status" value="1"/>
</dbReference>
<dbReference type="AlphaFoldDB" id="A0A5B2XPS6"/>
<dbReference type="InterPro" id="IPR000792">
    <property type="entry name" value="Tscrpt_reg_LuxR_C"/>
</dbReference>
<keyword evidence="3" id="KW-1185">Reference proteome</keyword>
<dbReference type="GO" id="GO:0003677">
    <property type="term" value="F:DNA binding"/>
    <property type="evidence" value="ECO:0007669"/>
    <property type="project" value="InterPro"/>
</dbReference>
<evidence type="ECO:0000259" key="1">
    <source>
        <dbReference type="SMART" id="SM00421"/>
    </source>
</evidence>
<proteinExistence type="predicted"/>
<dbReference type="SMART" id="SM00421">
    <property type="entry name" value="HTH_LUXR"/>
    <property type="match status" value="1"/>
</dbReference>
<dbReference type="InterPro" id="IPR016032">
    <property type="entry name" value="Sig_transdc_resp-reg_C-effctor"/>
</dbReference>
<dbReference type="InterPro" id="IPR036388">
    <property type="entry name" value="WH-like_DNA-bd_sf"/>
</dbReference>
<gene>
    <name evidence="2" type="ORF">F0L68_07300</name>
</gene>
<feature type="domain" description="HTH luxR-type" evidence="1">
    <location>
        <begin position="155"/>
        <end position="209"/>
    </location>
</feature>
<protein>
    <submittedName>
        <fullName evidence="2">Response regulator transcription factor</fullName>
    </submittedName>
</protein>
<reference evidence="2 3" key="2">
    <citation type="submission" date="2019-09" db="EMBL/GenBank/DDBJ databases">
        <authorList>
            <person name="Jin C."/>
        </authorList>
    </citation>
    <scope>NUCLEOTIDE SEQUENCE [LARGE SCALE GENOMIC DNA]</scope>
    <source>
        <strain evidence="2 3">AN110305</strain>
    </source>
</reference>